<feature type="domain" description="Rhamnogalacturonan lyase" evidence="9">
    <location>
        <begin position="419"/>
        <end position="490"/>
    </location>
</feature>
<dbReference type="InterPro" id="IPR011013">
    <property type="entry name" value="Gal_mutarotase_sf_dom"/>
</dbReference>
<dbReference type="InterPro" id="IPR013784">
    <property type="entry name" value="Carb-bd-like_fold"/>
</dbReference>
<evidence type="ECO:0000256" key="1">
    <source>
        <dbReference type="ARBA" id="ARBA00001324"/>
    </source>
</evidence>
<dbReference type="InterPro" id="IPR010325">
    <property type="entry name" value="Rhamnogal_lyase"/>
</dbReference>
<dbReference type="PANTHER" id="PTHR32018">
    <property type="entry name" value="RHAMNOGALACTURONATE LYASE FAMILY PROTEIN"/>
    <property type="match status" value="1"/>
</dbReference>
<comment type="caution">
    <text evidence="10">The sequence shown here is derived from an EMBL/GenBank/DDBJ whole genome shotgun (WGS) entry which is preliminary data.</text>
</comment>
<dbReference type="CDD" id="cd10320">
    <property type="entry name" value="RGL4_N"/>
    <property type="match status" value="1"/>
</dbReference>
<dbReference type="Gene3D" id="2.70.98.10">
    <property type="match status" value="1"/>
</dbReference>
<dbReference type="CDD" id="cd10317">
    <property type="entry name" value="RGL4_C"/>
    <property type="match status" value="1"/>
</dbReference>
<dbReference type="InterPro" id="IPR014718">
    <property type="entry name" value="GH-type_carb-bd"/>
</dbReference>
<proteinExistence type="inferred from homology"/>
<dbReference type="FunFam" id="2.60.40.1120:FF:000033">
    <property type="entry name" value="Rhamnogalacturonate lyase B"/>
    <property type="match status" value="1"/>
</dbReference>
<evidence type="ECO:0000313" key="10">
    <source>
        <dbReference type="EMBL" id="CAH9088009.1"/>
    </source>
</evidence>
<dbReference type="SUPFAM" id="SSF74650">
    <property type="entry name" value="Galactose mutarotase-like"/>
    <property type="match status" value="1"/>
</dbReference>
<dbReference type="Pfam" id="PF06045">
    <property type="entry name" value="Rhamnogal_lyase"/>
    <property type="match status" value="1"/>
</dbReference>
<keyword evidence="11" id="KW-1185">Reference proteome</keyword>
<dbReference type="PANTHER" id="PTHR32018:SF18">
    <property type="entry name" value="RHAMNOGALACTURONAN ENDOLYASE"/>
    <property type="match status" value="1"/>
</dbReference>
<name>A0AAV0D279_9ASTE</name>
<evidence type="ECO:0000256" key="2">
    <source>
        <dbReference type="ARBA" id="ARBA00004613"/>
    </source>
</evidence>
<feature type="domain" description="Rhamnogalacturonan lyase" evidence="8">
    <location>
        <begin position="504"/>
        <end position="692"/>
    </location>
</feature>
<dbReference type="AlphaFoldDB" id="A0AAV0D279"/>
<gene>
    <name evidence="10" type="ORF">CEPIT_LOCUS10309</name>
</gene>
<dbReference type="EMBL" id="CAMAPF010000059">
    <property type="protein sequence ID" value="CAH9088009.1"/>
    <property type="molecule type" value="Genomic_DNA"/>
</dbReference>
<comment type="subcellular location">
    <subcellularLocation>
        <location evidence="2">Secreted</location>
    </subcellularLocation>
</comment>
<dbReference type="Pfam" id="PF14683">
    <property type="entry name" value="CBM-like"/>
    <property type="match status" value="1"/>
</dbReference>
<evidence type="ECO:0000256" key="3">
    <source>
        <dbReference type="ARBA" id="ARBA00010418"/>
    </source>
</evidence>
<evidence type="ECO:0000259" key="8">
    <source>
        <dbReference type="Pfam" id="PF14683"/>
    </source>
</evidence>
<dbReference type="GO" id="GO:0030246">
    <property type="term" value="F:carbohydrate binding"/>
    <property type="evidence" value="ECO:0007669"/>
    <property type="project" value="InterPro"/>
</dbReference>
<keyword evidence="7" id="KW-0456">Lyase</keyword>
<comment type="similarity">
    <text evidence="3">Belongs to the polysaccharide lyase 4 family.</text>
</comment>
<dbReference type="SUPFAM" id="SSF49785">
    <property type="entry name" value="Galactose-binding domain-like"/>
    <property type="match status" value="1"/>
</dbReference>
<dbReference type="InterPro" id="IPR029413">
    <property type="entry name" value="RG-lyase_II"/>
</dbReference>
<evidence type="ECO:0000259" key="9">
    <source>
        <dbReference type="Pfam" id="PF14686"/>
    </source>
</evidence>
<keyword evidence="5" id="KW-0964">Secreted</keyword>
<dbReference type="InterPro" id="IPR029411">
    <property type="entry name" value="RG-lyase_III"/>
</dbReference>
<dbReference type="Pfam" id="PF14686">
    <property type="entry name" value="fn3_3"/>
    <property type="match status" value="1"/>
</dbReference>
<sequence>MQRASPPKSAKYINMSKIGCRSKGGSNRSSLQWLFRITMVLQFLFLMVVYSADNASTDIRLNSTNTGQKVSQPLRLDVTKKHVVMENGHIKVTFTNPTGSIAAIEYNGTDNVLEYSRKETDRAEWDIVWSTPKRPNKFDILFATNFTVIVDDEKQIELSFTKSFQSHEDASAPLIVDKRYVLQPGRSGFYTYAIFYHPQGWPDMDIGEARIAFNLRKSMFSYMAISDDLQRVMPTANDRKSGEKLAFKEAALLTHPSNSSLRGEVDDKYQYSLENKDIKVHGWICPAPHIGFWIITGSSEFLSGGPIKQDLTSHVGPTSLMVFFSDHYTGEGFTLSLRNGESWTKVFGPIFIYLNSDSSKNPSNLWRDAQNMATQENINWPYDFLKSHHYPDRDFRGTLKGRLRVRDRFLSSGFVEAESAHIGLAPPGDAGSWQRDVKGYQFWTETNDKGEFKINAVRPGIYNLYAWVPGILGDYKYNHLIVIKPGDKIDLRDLVFDPPRNGPTLWEIGIPDRKASEFFIPDPDPHLVNTLFLNHKNEKFRQYGLWDRYTDYYPDKDLVYTVGQSDYRKDWFFAHVNRVGRNKAYESTTWKIVFRLNDVSERGTYTLRIALASSSYANILVWINKQHGRPNFIINGLWKDNAIARHGIHGQYSEHTYNFSGGELVKGENTLYIEQSRGGSPFVGVMYDYIRLEGPPPQPTY</sequence>
<dbReference type="GO" id="GO:0005975">
    <property type="term" value="P:carbohydrate metabolic process"/>
    <property type="evidence" value="ECO:0007669"/>
    <property type="project" value="InterPro"/>
</dbReference>
<dbReference type="InterPro" id="IPR051850">
    <property type="entry name" value="Polysacch_Lyase_4"/>
</dbReference>
<evidence type="ECO:0000313" key="11">
    <source>
        <dbReference type="Proteomes" id="UP001152523"/>
    </source>
</evidence>
<comment type="catalytic activity">
    <reaction evidence="1">
        <text>Endotype eliminative cleavage of L-alpha-rhamnopyranosyl-(1-&gt;4)-alpha-D-galactopyranosyluronic acid bonds of rhamnogalacturonan I domains in ramified hairy regions of pectin leaving L-rhamnopyranose at the reducing end and 4-deoxy-4,5-unsaturated D-galactopyranosyluronic acid at the non-reducing end.</text>
        <dbReference type="EC" id="4.2.2.23"/>
    </reaction>
</comment>
<protein>
    <recommendedName>
        <fullName evidence="4">rhamnogalacturonan endolyase</fullName>
        <ecNumber evidence="4">4.2.2.23</ecNumber>
    </recommendedName>
</protein>
<dbReference type="InterPro" id="IPR008979">
    <property type="entry name" value="Galactose-bd-like_sf"/>
</dbReference>
<dbReference type="Gene3D" id="2.60.120.260">
    <property type="entry name" value="Galactose-binding domain-like"/>
    <property type="match status" value="1"/>
</dbReference>
<organism evidence="10 11">
    <name type="scientific">Cuscuta epithymum</name>
    <dbReference type="NCBI Taxonomy" id="186058"/>
    <lineage>
        <taxon>Eukaryota</taxon>
        <taxon>Viridiplantae</taxon>
        <taxon>Streptophyta</taxon>
        <taxon>Embryophyta</taxon>
        <taxon>Tracheophyta</taxon>
        <taxon>Spermatophyta</taxon>
        <taxon>Magnoliopsida</taxon>
        <taxon>eudicotyledons</taxon>
        <taxon>Gunneridae</taxon>
        <taxon>Pentapetalae</taxon>
        <taxon>asterids</taxon>
        <taxon>lamiids</taxon>
        <taxon>Solanales</taxon>
        <taxon>Convolvulaceae</taxon>
        <taxon>Cuscuteae</taxon>
        <taxon>Cuscuta</taxon>
        <taxon>Cuscuta subgen. Cuscuta</taxon>
    </lineage>
</organism>
<dbReference type="Gene3D" id="2.60.40.1120">
    <property type="entry name" value="Carboxypeptidase-like, regulatory domain"/>
    <property type="match status" value="1"/>
</dbReference>
<evidence type="ECO:0000256" key="7">
    <source>
        <dbReference type="ARBA" id="ARBA00023239"/>
    </source>
</evidence>
<dbReference type="CDD" id="cd10316">
    <property type="entry name" value="RGL4_M"/>
    <property type="match status" value="1"/>
</dbReference>
<evidence type="ECO:0000256" key="4">
    <source>
        <dbReference type="ARBA" id="ARBA00012437"/>
    </source>
</evidence>
<accession>A0AAV0D279</accession>
<dbReference type="Proteomes" id="UP001152523">
    <property type="component" value="Unassembled WGS sequence"/>
</dbReference>
<keyword evidence="6" id="KW-0732">Signal</keyword>
<dbReference type="GO" id="GO:0005576">
    <property type="term" value="C:extracellular region"/>
    <property type="evidence" value="ECO:0007669"/>
    <property type="project" value="UniProtKB-SubCell"/>
</dbReference>
<dbReference type="SUPFAM" id="SSF49452">
    <property type="entry name" value="Starch-binding domain-like"/>
    <property type="match status" value="1"/>
</dbReference>
<evidence type="ECO:0000256" key="5">
    <source>
        <dbReference type="ARBA" id="ARBA00022525"/>
    </source>
</evidence>
<evidence type="ECO:0000256" key="6">
    <source>
        <dbReference type="ARBA" id="ARBA00022729"/>
    </source>
</evidence>
<reference evidence="10" key="1">
    <citation type="submission" date="2022-07" db="EMBL/GenBank/DDBJ databases">
        <authorList>
            <person name="Macas J."/>
            <person name="Novak P."/>
            <person name="Neumann P."/>
        </authorList>
    </citation>
    <scope>NUCLEOTIDE SEQUENCE</scope>
</reference>
<dbReference type="GO" id="GO:0102210">
    <property type="term" value="F:rhamnogalacturonan endolyase activity"/>
    <property type="evidence" value="ECO:0007669"/>
    <property type="project" value="UniProtKB-EC"/>
</dbReference>
<dbReference type="EC" id="4.2.2.23" evidence="4"/>